<dbReference type="Pfam" id="PF13346">
    <property type="entry name" value="ABC2_membrane_5"/>
    <property type="match status" value="1"/>
</dbReference>
<protein>
    <submittedName>
        <fullName evidence="2">Transporter</fullName>
    </submittedName>
</protein>
<gene>
    <name evidence="2" type="ORF">Aargi30884_12170</name>
</gene>
<dbReference type="KEGG" id="aarg:Aargi30884_12170"/>
<feature type="transmembrane region" description="Helical" evidence="1">
    <location>
        <begin position="82"/>
        <end position="106"/>
    </location>
</feature>
<evidence type="ECO:0000256" key="1">
    <source>
        <dbReference type="SAM" id="Phobius"/>
    </source>
</evidence>
<dbReference type="RefSeq" id="WP_118276928.1">
    <property type="nucleotide sequence ID" value="NZ_AP019695.1"/>
</dbReference>
<feature type="transmembrane region" description="Helical" evidence="1">
    <location>
        <begin position="148"/>
        <end position="175"/>
    </location>
</feature>
<dbReference type="Proteomes" id="UP000464754">
    <property type="component" value="Chromosome"/>
</dbReference>
<feature type="transmembrane region" description="Helical" evidence="1">
    <location>
        <begin position="16"/>
        <end position="32"/>
    </location>
</feature>
<keyword evidence="1" id="KW-0812">Transmembrane</keyword>
<name>A0A6N4TIK3_9FIRM</name>
<reference evidence="3" key="1">
    <citation type="submission" date="2019-05" db="EMBL/GenBank/DDBJ databases">
        <title>Complete genome sequencing of Absiella argi strain JCM 30884.</title>
        <authorList>
            <person name="Sakamoto M."/>
            <person name="Murakami T."/>
            <person name="Mori H."/>
        </authorList>
    </citation>
    <scope>NUCLEOTIDE SEQUENCE [LARGE SCALE GENOMIC DNA]</scope>
    <source>
        <strain evidence="3">JCM 30884</strain>
    </source>
</reference>
<accession>A0A6N4TIK3</accession>
<organism evidence="2 3">
    <name type="scientific">Amedibacterium intestinale</name>
    <dbReference type="NCBI Taxonomy" id="2583452"/>
    <lineage>
        <taxon>Bacteria</taxon>
        <taxon>Bacillati</taxon>
        <taxon>Bacillota</taxon>
        <taxon>Erysipelotrichia</taxon>
        <taxon>Erysipelotrichales</taxon>
        <taxon>Erysipelotrichaceae</taxon>
        <taxon>Amedibacterium</taxon>
    </lineage>
</organism>
<evidence type="ECO:0000313" key="2">
    <source>
        <dbReference type="EMBL" id="BBK22314.1"/>
    </source>
</evidence>
<feature type="transmembrane region" description="Helical" evidence="1">
    <location>
        <begin position="112"/>
        <end position="136"/>
    </location>
</feature>
<evidence type="ECO:0000313" key="3">
    <source>
        <dbReference type="Proteomes" id="UP000464754"/>
    </source>
</evidence>
<proteinExistence type="predicted"/>
<feature type="transmembrane region" description="Helical" evidence="1">
    <location>
        <begin position="181"/>
        <end position="205"/>
    </location>
</feature>
<sequence>MKGLLIKDFKLIKMHRNYFAMIIAIAFVISLLTEDTTFMLGFISFITSMFTISTISYDEFDNGNAFLFTLPIDRKKYAAEKYVFGMLLGGCSLFLAIILAVILNLIEKSDTISNILISGGMLLPFILLLLSILIPFQLKFGSEKGRIVISAVFSIVFLISFVLGKSIGMLGINIAEVINRISLLGAGGLFILIFVISMIVVLFSMKVSISIMNKKEF</sequence>
<dbReference type="EMBL" id="AP019695">
    <property type="protein sequence ID" value="BBK22314.1"/>
    <property type="molecule type" value="Genomic_DNA"/>
</dbReference>
<keyword evidence="1" id="KW-1133">Transmembrane helix</keyword>
<keyword evidence="3" id="KW-1185">Reference proteome</keyword>
<dbReference type="AlphaFoldDB" id="A0A6N4TIK3"/>
<dbReference type="InterPro" id="IPR025699">
    <property type="entry name" value="ABC2_memb-like"/>
</dbReference>
<keyword evidence="1" id="KW-0472">Membrane</keyword>